<evidence type="ECO:0000313" key="2">
    <source>
        <dbReference type="EMBL" id="CAD8090147.1"/>
    </source>
</evidence>
<keyword evidence="1" id="KW-0472">Membrane</keyword>
<evidence type="ECO:0000313" key="3">
    <source>
        <dbReference type="Proteomes" id="UP000688137"/>
    </source>
</evidence>
<accession>A0A8S1NAX2</accession>
<keyword evidence="1" id="KW-0812">Transmembrane</keyword>
<name>A0A8S1NAX2_PARPR</name>
<organism evidence="2 3">
    <name type="scientific">Paramecium primaurelia</name>
    <dbReference type="NCBI Taxonomy" id="5886"/>
    <lineage>
        <taxon>Eukaryota</taxon>
        <taxon>Sar</taxon>
        <taxon>Alveolata</taxon>
        <taxon>Ciliophora</taxon>
        <taxon>Intramacronucleata</taxon>
        <taxon>Oligohymenophorea</taxon>
        <taxon>Peniculida</taxon>
        <taxon>Parameciidae</taxon>
        <taxon>Paramecium</taxon>
    </lineage>
</organism>
<reference evidence="2" key="1">
    <citation type="submission" date="2021-01" db="EMBL/GenBank/DDBJ databases">
        <authorList>
            <consortium name="Genoscope - CEA"/>
            <person name="William W."/>
        </authorList>
    </citation>
    <scope>NUCLEOTIDE SEQUENCE</scope>
</reference>
<gene>
    <name evidence="2" type="ORF">PPRIM_AZ9-3.1.T0850121</name>
</gene>
<protein>
    <submittedName>
        <fullName evidence="2">Uncharacterized protein</fullName>
    </submittedName>
</protein>
<evidence type="ECO:0000256" key="1">
    <source>
        <dbReference type="SAM" id="Phobius"/>
    </source>
</evidence>
<dbReference type="EMBL" id="CAJJDM010000088">
    <property type="protein sequence ID" value="CAD8090147.1"/>
    <property type="molecule type" value="Genomic_DNA"/>
</dbReference>
<keyword evidence="3" id="KW-1185">Reference proteome</keyword>
<proteinExistence type="predicted"/>
<dbReference type="AlphaFoldDB" id="A0A8S1NAX2"/>
<keyword evidence="1" id="KW-1133">Transmembrane helix</keyword>
<comment type="caution">
    <text evidence="2">The sequence shown here is derived from an EMBL/GenBank/DDBJ whole genome shotgun (WGS) entry which is preliminary data.</text>
</comment>
<sequence>MMIEVHARNTLQEESNHLTTKVDNKSKEANSTIMFTRVYMLCILISANDSGLLFLMKQLKISQKLLQLFQTNEDFRQLFQGIYQYLVSEELEL</sequence>
<feature type="transmembrane region" description="Helical" evidence="1">
    <location>
        <begin position="38"/>
        <end position="56"/>
    </location>
</feature>
<dbReference type="Proteomes" id="UP000688137">
    <property type="component" value="Unassembled WGS sequence"/>
</dbReference>